<evidence type="ECO:0000313" key="6">
    <source>
        <dbReference type="EMBL" id="REG10330.1"/>
    </source>
</evidence>
<evidence type="ECO:0000259" key="5">
    <source>
        <dbReference type="PROSITE" id="PS51755"/>
    </source>
</evidence>
<dbReference type="Pfam" id="PF00486">
    <property type="entry name" value="Trans_reg_C"/>
    <property type="match status" value="1"/>
</dbReference>
<dbReference type="InterPro" id="IPR001867">
    <property type="entry name" value="OmpR/PhoB-type_DNA-bd"/>
</dbReference>
<reference evidence="6 7" key="1">
    <citation type="submission" date="2018-08" db="EMBL/GenBank/DDBJ databases">
        <title>Genomic Encyclopedia of Type Strains, Phase IV (KMG-IV): sequencing the most valuable type-strain genomes for metagenomic binning, comparative biology and taxonomic classification.</title>
        <authorList>
            <person name="Goeker M."/>
        </authorList>
    </citation>
    <scope>NUCLEOTIDE SEQUENCE [LARGE SCALE GENOMIC DNA]</scope>
    <source>
        <strain evidence="6 7">DSM 23923</strain>
    </source>
</reference>
<evidence type="ECO:0000256" key="3">
    <source>
        <dbReference type="PROSITE-ProRule" id="PRU01091"/>
    </source>
</evidence>
<keyword evidence="7" id="KW-1185">Reference proteome</keyword>
<organism evidence="6 7">
    <name type="scientific">Pelolinea submarina</name>
    <dbReference type="NCBI Taxonomy" id="913107"/>
    <lineage>
        <taxon>Bacteria</taxon>
        <taxon>Bacillati</taxon>
        <taxon>Chloroflexota</taxon>
        <taxon>Anaerolineae</taxon>
        <taxon>Anaerolineales</taxon>
        <taxon>Anaerolineaceae</taxon>
        <taxon>Pelolinea</taxon>
    </lineage>
</organism>
<dbReference type="PANTHER" id="PTHR48111:SF52">
    <property type="entry name" value="TRANSCRIPTIONAL REGULATORY PROTEIN YVRH"/>
    <property type="match status" value="1"/>
</dbReference>
<feature type="domain" description="OmpR/PhoB-type" evidence="5">
    <location>
        <begin position="136"/>
        <end position="236"/>
    </location>
</feature>
<dbReference type="InterPro" id="IPR011006">
    <property type="entry name" value="CheY-like_superfamily"/>
</dbReference>
<feature type="DNA-binding region" description="OmpR/PhoB-type" evidence="3">
    <location>
        <begin position="136"/>
        <end position="236"/>
    </location>
</feature>
<evidence type="ECO:0000256" key="1">
    <source>
        <dbReference type="ARBA" id="ARBA00023125"/>
    </source>
</evidence>
<evidence type="ECO:0000259" key="4">
    <source>
        <dbReference type="PROSITE" id="PS50110"/>
    </source>
</evidence>
<dbReference type="InterPro" id="IPR001789">
    <property type="entry name" value="Sig_transdc_resp-reg_receiver"/>
</dbReference>
<dbReference type="SMART" id="SM00448">
    <property type="entry name" value="REC"/>
    <property type="match status" value="1"/>
</dbReference>
<dbReference type="Gene3D" id="1.10.10.10">
    <property type="entry name" value="Winged helix-like DNA-binding domain superfamily/Winged helix DNA-binding domain"/>
    <property type="match status" value="1"/>
</dbReference>
<dbReference type="EMBL" id="QUMS01000001">
    <property type="protein sequence ID" value="REG10330.1"/>
    <property type="molecule type" value="Genomic_DNA"/>
</dbReference>
<dbReference type="GO" id="GO:0000976">
    <property type="term" value="F:transcription cis-regulatory region binding"/>
    <property type="evidence" value="ECO:0007669"/>
    <property type="project" value="TreeGrafter"/>
</dbReference>
<feature type="domain" description="Response regulatory" evidence="4">
    <location>
        <begin position="8"/>
        <end position="122"/>
    </location>
</feature>
<dbReference type="CDD" id="cd17574">
    <property type="entry name" value="REC_OmpR"/>
    <property type="match status" value="1"/>
</dbReference>
<dbReference type="AlphaFoldDB" id="A0A347ZUV5"/>
<dbReference type="GO" id="GO:0000156">
    <property type="term" value="F:phosphorelay response regulator activity"/>
    <property type="evidence" value="ECO:0007669"/>
    <property type="project" value="TreeGrafter"/>
</dbReference>
<feature type="modified residue" description="4-aspartylphosphate" evidence="2">
    <location>
        <position position="58"/>
    </location>
</feature>
<dbReference type="GO" id="GO:0006355">
    <property type="term" value="P:regulation of DNA-templated transcription"/>
    <property type="evidence" value="ECO:0007669"/>
    <property type="project" value="InterPro"/>
</dbReference>
<dbReference type="CDD" id="cd00383">
    <property type="entry name" value="trans_reg_C"/>
    <property type="match status" value="1"/>
</dbReference>
<protein>
    <submittedName>
        <fullName evidence="6">Winged helix family two component transcriptional regulator</fullName>
    </submittedName>
</protein>
<dbReference type="PANTHER" id="PTHR48111">
    <property type="entry name" value="REGULATOR OF RPOS"/>
    <property type="match status" value="1"/>
</dbReference>
<evidence type="ECO:0000313" key="7">
    <source>
        <dbReference type="Proteomes" id="UP000256388"/>
    </source>
</evidence>
<sequence>METIFDCKILIVDDEPELCRMVTDILQREGFRHILSASNCREARQSLSKDRPDCVILDVTLPDGDGFMLLREMRADSSAPVLFLSARDEDQNRLLGLGLGADDYITKPFLPLELILRLKAVLNRTYFPLEQTGPQERIFYLGDTQIDLESGTITRNDGEQITLTAKEFAFIEKLYENTGKIVTIENLCHAAWGDNVYRYENSLMVHIRRLREKIEVDPSAPRYLLTVRGLGYKLVGVTKK</sequence>
<proteinExistence type="predicted"/>
<dbReference type="Gene3D" id="6.10.250.690">
    <property type="match status" value="1"/>
</dbReference>
<comment type="caution">
    <text evidence="6">The sequence shown here is derived from an EMBL/GenBank/DDBJ whole genome shotgun (WGS) entry which is preliminary data.</text>
</comment>
<gene>
    <name evidence="6" type="ORF">DFR64_0185</name>
</gene>
<dbReference type="InterPro" id="IPR036388">
    <property type="entry name" value="WH-like_DNA-bd_sf"/>
</dbReference>
<dbReference type="GO" id="GO:0005829">
    <property type="term" value="C:cytosol"/>
    <property type="evidence" value="ECO:0007669"/>
    <property type="project" value="TreeGrafter"/>
</dbReference>
<dbReference type="InterPro" id="IPR016032">
    <property type="entry name" value="Sig_transdc_resp-reg_C-effctor"/>
</dbReference>
<dbReference type="SUPFAM" id="SSF52172">
    <property type="entry name" value="CheY-like"/>
    <property type="match status" value="1"/>
</dbReference>
<dbReference type="Gene3D" id="3.40.50.2300">
    <property type="match status" value="1"/>
</dbReference>
<keyword evidence="2" id="KW-0597">Phosphoprotein</keyword>
<accession>A0A347ZUV5</accession>
<dbReference type="SMART" id="SM00862">
    <property type="entry name" value="Trans_reg_C"/>
    <property type="match status" value="1"/>
</dbReference>
<dbReference type="PROSITE" id="PS50110">
    <property type="entry name" value="RESPONSE_REGULATORY"/>
    <property type="match status" value="1"/>
</dbReference>
<name>A0A347ZUV5_9CHLR</name>
<evidence type="ECO:0000256" key="2">
    <source>
        <dbReference type="PROSITE-ProRule" id="PRU00169"/>
    </source>
</evidence>
<dbReference type="PROSITE" id="PS51755">
    <property type="entry name" value="OMPR_PHOB"/>
    <property type="match status" value="1"/>
</dbReference>
<dbReference type="SUPFAM" id="SSF46894">
    <property type="entry name" value="C-terminal effector domain of the bipartite response regulators"/>
    <property type="match status" value="1"/>
</dbReference>
<dbReference type="OrthoDB" id="9790442at2"/>
<dbReference type="Pfam" id="PF00072">
    <property type="entry name" value="Response_reg"/>
    <property type="match status" value="1"/>
</dbReference>
<dbReference type="GO" id="GO:0032993">
    <property type="term" value="C:protein-DNA complex"/>
    <property type="evidence" value="ECO:0007669"/>
    <property type="project" value="TreeGrafter"/>
</dbReference>
<dbReference type="InterPro" id="IPR039420">
    <property type="entry name" value="WalR-like"/>
</dbReference>
<keyword evidence="1 3" id="KW-0238">DNA-binding</keyword>
<dbReference type="RefSeq" id="WP_116223518.1">
    <property type="nucleotide sequence ID" value="NZ_AP018437.1"/>
</dbReference>
<dbReference type="Proteomes" id="UP000256388">
    <property type="component" value="Unassembled WGS sequence"/>
</dbReference>